<dbReference type="AlphaFoldDB" id="A0A242M7R7"/>
<keyword evidence="2 3" id="KW-0732">Signal</keyword>
<accession>A0A242M7R7</accession>
<comment type="subcellular location">
    <subcellularLocation>
        <location evidence="1">Cell outer membrane</location>
    </subcellularLocation>
</comment>
<feature type="signal peptide" evidence="3">
    <location>
        <begin position="1"/>
        <end position="23"/>
    </location>
</feature>
<evidence type="ECO:0000259" key="4">
    <source>
        <dbReference type="Pfam" id="PF13505"/>
    </source>
</evidence>
<dbReference type="RefSeq" id="WP_086383361.1">
    <property type="nucleotide sequence ID" value="NZ_NBTY01000197.1"/>
</dbReference>
<evidence type="ECO:0000256" key="1">
    <source>
        <dbReference type="ARBA" id="ARBA00004442"/>
    </source>
</evidence>
<evidence type="ECO:0000313" key="6">
    <source>
        <dbReference type="Proteomes" id="UP000194546"/>
    </source>
</evidence>
<sequence length="164" mass="17720">MFNFKKFIAALVIALTGLSAAQASEFSGPYAGLKVGENWSDASGVVNVGSHASTFLGLTAGYNFDVSRFVIGAEAFADFHHSSTTYKDGGIDAKLGLPFNSVMPYLRLGVTGTWPNARLHTGLGVEYKFIKQASLALEWTTDQSKRDGTTRHNDSVTLGVHYFF</sequence>
<dbReference type="Gene3D" id="2.40.160.20">
    <property type="match status" value="1"/>
</dbReference>
<name>A0A242M7R7_CABSO</name>
<dbReference type="SUPFAM" id="SSF56925">
    <property type="entry name" value="OMPA-like"/>
    <property type="match status" value="1"/>
</dbReference>
<evidence type="ECO:0000256" key="2">
    <source>
        <dbReference type="ARBA" id="ARBA00022729"/>
    </source>
</evidence>
<dbReference type="Proteomes" id="UP000194546">
    <property type="component" value="Unassembled WGS sequence"/>
</dbReference>
<feature type="domain" description="Outer membrane protein beta-barrel" evidence="4">
    <location>
        <begin position="9"/>
        <end position="164"/>
    </location>
</feature>
<dbReference type="Pfam" id="PF13505">
    <property type="entry name" value="OMP_b-brl"/>
    <property type="match status" value="1"/>
</dbReference>
<evidence type="ECO:0000256" key="3">
    <source>
        <dbReference type="SAM" id="SignalP"/>
    </source>
</evidence>
<protein>
    <recommendedName>
        <fullName evidence="4">Outer membrane protein beta-barrel domain-containing protein</fullName>
    </recommendedName>
</protein>
<dbReference type="GO" id="GO:0009279">
    <property type="term" value="C:cell outer membrane"/>
    <property type="evidence" value="ECO:0007669"/>
    <property type="project" value="UniProtKB-SubCell"/>
</dbReference>
<dbReference type="EMBL" id="NBTY01000197">
    <property type="protein sequence ID" value="OTP67307.1"/>
    <property type="molecule type" value="Genomic_DNA"/>
</dbReference>
<gene>
    <name evidence="5" type="ORF">PAMC26510_31560</name>
</gene>
<comment type="caution">
    <text evidence="5">The sequence shown here is derived from an EMBL/GenBank/DDBJ whole genome shotgun (WGS) entry which is preliminary data.</text>
</comment>
<feature type="chain" id="PRO_5012512298" description="Outer membrane protein beta-barrel domain-containing protein" evidence="3">
    <location>
        <begin position="24"/>
        <end position="164"/>
    </location>
</feature>
<organism evidence="5 6">
    <name type="scientific">Caballeronia sordidicola</name>
    <name type="common">Burkholderia sordidicola</name>
    <dbReference type="NCBI Taxonomy" id="196367"/>
    <lineage>
        <taxon>Bacteria</taxon>
        <taxon>Pseudomonadati</taxon>
        <taxon>Pseudomonadota</taxon>
        <taxon>Betaproteobacteria</taxon>
        <taxon>Burkholderiales</taxon>
        <taxon>Burkholderiaceae</taxon>
        <taxon>Caballeronia</taxon>
    </lineage>
</organism>
<dbReference type="InterPro" id="IPR027385">
    <property type="entry name" value="Beta-barrel_OMP"/>
</dbReference>
<reference evidence="5 6" key="1">
    <citation type="submission" date="2017-03" db="EMBL/GenBank/DDBJ databases">
        <title>Genome analysis of strain PAMC 26510.</title>
        <authorList>
            <person name="Oh H.-M."/>
            <person name="Yang J.-A."/>
        </authorList>
    </citation>
    <scope>NUCLEOTIDE SEQUENCE [LARGE SCALE GENOMIC DNA]</scope>
    <source>
        <strain evidence="5 6">PAMC 26510</strain>
    </source>
</reference>
<dbReference type="InterPro" id="IPR011250">
    <property type="entry name" value="OMP/PagP_B-barrel"/>
</dbReference>
<evidence type="ECO:0000313" key="5">
    <source>
        <dbReference type="EMBL" id="OTP67307.1"/>
    </source>
</evidence>
<proteinExistence type="predicted"/>